<name>A0A329SR14_9STRA</name>
<dbReference type="PROSITE" id="PS50096">
    <property type="entry name" value="IQ"/>
    <property type="match status" value="2"/>
</dbReference>
<dbReference type="AlphaFoldDB" id="A0A329SR14"/>
<dbReference type="OrthoDB" id="1927454at2759"/>
<dbReference type="EMBL" id="RCMK01000251">
    <property type="protein sequence ID" value="KAG2940984.1"/>
    <property type="molecule type" value="Genomic_DNA"/>
</dbReference>
<dbReference type="Proteomes" id="UP000697107">
    <property type="component" value="Unassembled WGS sequence"/>
</dbReference>
<feature type="compositionally biased region" description="Basic and acidic residues" evidence="2">
    <location>
        <begin position="434"/>
        <end position="457"/>
    </location>
</feature>
<feature type="compositionally biased region" description="Basic and acidic residues" evidence="2">
    <location>
        <begin position="230"/>
        <end position="239"/>
    </location>
</feature>
<dbReference type="EMBL" id="RCMG01000257">
    <property type="protein sequence ID" value="KAG2858305.1"/>
    <property type="molecule type" value="Genomic_DNA"/>
</dbReference>
<dbReference type="PANTHER" id="PTHR23052">
    <property type="entry name" value="AXONEMAL DYNEIN LIGHT CHAIN DOMAIN-CONTAINING PROTEIN 1"/>
    <property type="match status" value="1"/>
</dbReference>
<evidence type="ECO:0000313" key="8">
    <source>
        <dbReference type="EMBL" id="RAW38971.1"/>
    </source>
</evidence>
<feature type="compositionally biased region" description="Acidic residues" evidence="2">
    <location>
        <begin position="211"/>
        <end position="229"/>
    </location>
</feature>
<evidence type="ECO:0000256" key="2">
    <source>
        <dbReference type="SAM" id="MobiDB-lite"/>
    </source>
</evidence>
<feature type="region of interest" description="Disordered" evidence="2">
    <location>
        <begin position="434"/>
        <end position="468"/>
    </location>
</feature>
<dbReference type="EMBL" id="RCMV01000218">
    <property type="protein sequence ID" value="KAG3221448.1"/>
    <property type="molecule type" value="Genomic_DNA"/>
</dbReference>
<protein>
    <submittedName>
        <fullName evidence="8">Uncharacterized protein</fullName>
    </submittedName>
</protein>
<dbReference type="Proteomes" id="UP000735874">
    <property type="component" value="Unassembled WGS sequence"/>
</dbReference>
<comment type="caution">
    <text evidence="8">The sequence shown here is derived from an EMBL/GenBank/DDBJ whole genome shotgun (WGS) entry which is preliminary data.</text>
</comment>
<dbReference type="InterPro" id="IPR052845">
    <property type="entry name" value="Axonemal_dynein_LC_domain"/>
</dbReference>
<dbReference type="EMBL" id="RCMI01000237">
    <property type="protein sequence ID" value="KAG2923520.1"/>
    <property type="molecule type" value="Genomic_DNA"/>
</dbReference>
<dbReference type="Proteomes" id="UP000736787">
    <property type="component" value="Unassembled WGS sequence"/>
</dbReference>
<feature type="compositionally biased region" description="Basic and acidic residues" evidence="2">
    <location>
        <begin position="396"/>
        <end position="407"/>
    </location>
</feature>
<dbReference type="Proteomes" id="UP000774804">
    <property type="component" value="Unassembled WGS sequence"/>
</dbReference>
<gene>
    <name evidence="8" type="ORF">PC110_g4819</name>
    <name evidence="3" type="ORF">PC113_g9921</name>
    <name evidence="4" type="ORF">PC115_g8905</name>
    <name evidence="5" type="ORF">PC117_g10370</name>
    <name evidence="6" type="ORF">PC118_g9176</name>
    <name evidence="7" type="ORF">PC129_g7810</name>
</gene>
<dbReference type="Proteomes" id="UP000251314">
    <property type="component" value="Unassembled WGS sequence"/>
</dbReference>
<dbReference type="EMBL" id="MJFZ01000077">
    <property type="protein sequence ID" value="RAW38971.1"/>
    <property type="molecule type" value="Genomic_DNA"/>
</dbReference>
<keyword evidence="1" id="KW-0175">Coiled coil</keyword>
<evidence type="ECO:0000313" key="9">
    <source>
        <dbReference type="Proteomes" id="UP000251314"/>
    </source>
</evidence>
<dbReference type="PANTHER" id="PTHR23052:SF1">
    <property type="entry name" value="AXONEMAL DYNEIN LIGHT CHAIN DOMAIN-CONTAINING PROTEIN 1"/>
    <property type="match status" value="1"/>
</dbReference>
<feature type="region of interest" description="Disordered" evidence="2">
    <location>
        <begin position="859"/>
        <end position="884"/>
    </location>
</feature>
<sequence length="1175" mass="134498">MIPREFFVVETNAVLLPQKYPPNQYKSTLNTQGQWETVVFPALTPRNRQQVLYLRQTLGKMRATMPQFEEKSESFGPETGSVVAERRRLVIEYTSQETQIYSHCFHELARQIKCICKEQSELLHEIRERYDTAVARLINQLKIVNQQSNQQQDQLTELKTQLGRVLEEKEQLVQRIQELEHQAKSGPPLTAAHEAFKLRKARRQTRRRSDEEFDDEDKSSGSDIDEDEAEWRRQRDSAAVKRPLISSKRDSTKELNLAATRLQAAFQKYQTRKEQTRVTIRVEKQAAAMDIQRSYRGFRDRQLALHRRAIMRTIMRRREENAAVELMQANARAYLLNRRRSAKLKLSSVSLLKPSGDSDLELRVVTPAPAQNPEPITEVVTPATNETNNEDTIKEDDDKQVAEDTKPNPRQTLIRLLTTFRELASVISMFHREEAQSVKSSDMTEKDDTPKKQRDLPSRPASAAPSEALDDEDVELFQQTMQEAQALVGSLHIVLGTVPEEASISDDEQSLDGSNEEENCDDAAQTDLLDDLDQAQNDNIDVDQQLAIDSKSDTNAFDEDDALNVPFGEREAMRLQNYAELHLDDSLWSSAMYYPASRLDMAETECLWAPVLASREQRKRLVVLKQFMSDIYDTIVGKLKELPSRYLTELLASRCHLTLSFVEWRQQRSQLFSRAVAADQPAEQMTPLNFNIEQLAREHFRCRLGLPQLIDAALANLVESMEDFAAIDPDVKRFHEFMSNERSEEELVFCCVCRYLCAHRLTSDKSPAGTASSSYHRQPMFHPVTMREIIDFPHVLELAKILFRVEDESFIVESDTPFTEVENVVYRQYLPTNGYHQFESIVSSFFVDPDSQAAAVSSTIEEDTDSQPLANSCRRPDGSPRRASAMVRPTNYNQFHSKHFNSQAPRSPIVRHQQPRSPLVWPPTSTASGDLKWVYFEEVLALLIKYRGEMNHFHLFSCWVQELFNLAAANSASSDANSIGRENAVKLLDDSAFVETLMPLSLGPSERELRNIFHNSLRQRKLQVFMPLRVFTSVALLLLRNGLLSVSTYAPMQKPRTCTGDSTGTRQRSLSIREENEDKQWRALALKWRTQESSFEAAIEAIYHDPLPGQPDGSTPVDKTRAAHALQLLQLRQELYDLFASRSGRGRDLKRAHEIYDILVNERLARVGGDTRMLL</sequence>
<dbReference type="Proteomes" id="UP000760860">
    <property type="component" value="Unassembled WGS sequence"/>
</dbReference>
<feature type="region of interest" description="Disordered" evidence="2">
    <location>
        <begin position="198"/>
        <end position="247"/>
    </location>
</feature>
<feature type="region of interest" description="Disordered" evidence="2">
    <location>
        <begin position="371"/>
        <end position="410"/>
    </location>
</feature>
<keyword evidence="9" id="KW-1185">Reference proteome</keyword>
<reference evidence="8 9" key="1">
    <citation type="submission" date="2018-01" db="EMBL/GenBank/DDBJ databases">
        <title>Draft genome of the strawberry crown rot pathogen Phytophthora cactorum.</title>
        <authorList>
            <person name="Armitage A.D."/>
            <person name="Lysoe E."/>
            <person name="Nellist C.F."/>
            <person name="Harrison R.J."/>
            <person name="Brurberg M.B."/>
        </authorList>
    </citation>
    <scope>NUCLEOTIDE SEQUENCE [LARGE SCALE GENOMIC DNA]</scope>
    <source>
        <strain evidence="8 9">10300</strain>
    </source>
</reference>
<evidence type="ECO:0000313" key="4">
    <source>
        <dbReference type="EMBL" id="KAG2923520.1"/>
    </source>
</evidence>
<organism evidence="8 9">
    <name type="scientific">Phytophthora cactorum</name>
    <dbReference type="NCBI Taxonomy" id="29920"/>
    <lineage>
        <taxon>Eukaryota</taxon>
        <taxon>Sar</taxon>
        <taxon>Stramenopiles</taxon>
        <taxon>Oomycota</taxon>
        <taxon>Peronosporomycetes</taxon>
        <taxon>Peronosporales</taxon>
        <taxon>Peronosporaceae</taxon>
        <taxon>Phytophthora</taxon>
    </lineage>
</organism>
<dbReference type="EMBL" id="RCML01000247">
    <property type="protein sequence ID" value="KAG2983867.1"/>
    <property type="molecule type" value="Genomic_DNA"/>
</dbReference>
<evidence type="ECO:0000313" key="7">
    <source>
        <dbReference type="EMBL" id="KAG3221448.1"/>
    </source>
</evidence>
<dbReference type="VEuPathDB" id="FungiDB:PC110_g4819"/>
<proteinExistence type="predicted"/>
<evidence type="ECO:0000256" key="1">
    <source>
        <dbReference type="SAM" id="Coils"/>
    </source>
</evidence>
<evidence type="ECO:0000313" key="5">
    <source>
        <dbReference type="EMBL" id="KAG2940984.1"/>
    </source>
</evidence>
<evidence type="ECO:0000313" key="3">
    <source>
        <dbReference type="EMBL" id="KAG2858305.1"/>
    </source>
</evidence>
<evidence type="ECO:0000313" key="6">
    <source>
        <dbReference type="EMBL" id="KAG2983867.1"/>
    </source>
</evidence>
<feature type="coiled-coil region" evidence="1">
    <location>
        <begin position="134"/>
        <end position="182"/>
    </location>
</feature>
<accession>A0A329SR14</accession>
<reference evidence="3" key="2">
    <citation type="submission" date="2018-10" db="EMBL/GenBank/DDBJ databases">
        <title>Effector identification in a new, highly contiguous assembly of the strawberry crown rot pathogen Phytophthora cactorum.</title>
        <authorList>
            <person name="Armitage A.D."/>
            <person name="Nellist C.F."/>
            <person name="Bates H."/>
            <person name="Vickerstaff R.J."/>
            <person name="Harrison R.J."/>
        </authorList>
    </citation>
    <scope>NUCLEOTIDE SEQUENCE</scope>
    <source>
        <strain evidence="3">15-7</strain>
        <strain evidence="4">4032</strain>
        <strain evidence="5">4040</strain>
        <strain evidence="6">P415</strain>
        <strain evidence="7">P421</strain>
    </source>
</reference>